<proteinExistence type="predicted"/>
<dbReference type="EMBL" id="HBFQ01008217">
    <property type="protein sequence ID" value="CAD8831429.1"/>
    <property type="molecule type" value="Transcribed_RNA"/>
</dbReference>
<protein>
    <submittedName>
        <fullName evidence="1">Uncharacterized protein</fullName>
    </submittedName>
</protein>
<accession>A0A7S0ZSS1</accession>
<sequence>MEISLGHAGADENMYLSGLTVEGKRFFHSVTQRANDAEPRFQGSISDFSDAHPHLALQLRNMAKSCPRCGKSCAFNLPFCNGCNLGLTGAPSIYTENVCMGFVYGIEKNNCGRPLKLSLRLEEPDLLVYDDLLSRSSAHFNAIPTACHLPDWRHLLRNAARGLALLRKLEDSCWRVALDQFWNNDQWRCTTLKLDAFDSFEEFRKGVVIGINAVPSQFQVHVQCILPALFPADYHAFLRGKRFVKDRWLPLEFVIESLEALHRSKDGGICNAHILTMEEILAAIEGAGGPRYEESHASAIRRYNDAHRACANWSVEYFDVAVLHRHPKLRPELLGAAADSKSRAHIEVRPVRRAGQTLAAQLTPTELEKRDKLAIQNYGWPYDEAEQPCPSSYYKFARKPGEVLSADEWVAGGFVMPS</sequence>
<name>A0A7S0ZSS1_NOCSC</name>
<organism evidence="1">
    <name type="scientific">Noctiluca scintillans</name>
    <name type="common">Sea sparkle</name>
    <name type="synonym">Red tide dinoflagellate</name>
    <dbReference type="NCBI Taxonomy" id="2966"/>
    <lineage>
        <taxon>Eukaryota</taxon>
        <taxon>Sar</taxon>
        <taxon>Alveolata</taxon>
        <taxon>Dinophyceae</taxon>
        <taxon>Noctilucales</taxon>
        <taxon>Noctilucaceae</taxon>
        <taxon>Noctiluca</taxon>
    </lineage>
</organism>
<reference evidence="1" key="1">
    <citation type="submission" date="2021-01" db="EMBL/GenBank/DDBJ databases">
        <authorList>
            <person name="Corre E."/>
            <person name="Pelletier E."/>
            <person name="Niang G."/>
            <person name="Scheremetjew M."/>
            <person name="Finn R."/>
            <person name="Kale V."/>
            <person name="Holt S."/>
            <person name="Cochrane G."/>
            <person name="Meng A."/>
            <person name="Brown T."/>
            <person name="Cohen L."/>
        </authorList>
    </citation>
    <scope>NUCLEOTIDE SEQUENCE</scope>
</reference>
<evidence type="ECO:0000313" key="1">
    <source>
        <dbReference type="EMBL" id="CAD8831429.1"/>
    </source>
</evidence>
<gene>
    <name evidence="1" type="ORF">NSCI0253_LOCUS5776</name>
</gene>
<dbReference type="AlphaFoldDB" id="A0A7S0ZSS1"/>